<gene>
    <name evidence="1" type="ORF">FB465_3402</name>
</gene>
<proteinExistence type="predicted"/>
<sequence length="167" mass="18503">MTDLTAWACAWVLCLLFAGLLAWVISGATDEPTGRHRAGDRDIRPILVELAGQRRPSWDRDESAPVRPLNTLPMCSALQRPIPVHLLRRTIVPKPPILRGHAVRVKVQEAPYVEMPPPATVRVVPLWVARHEEQQQAIRRRALNIPANQPDPGYTYPGAQVLAGAVA</sequence>
<evidence type="ECO:0000313" key="2">
    <source>
        <dbReference type="Proteomes" id="UP000318416"/>
    </source>
</evidence>
<dbReference type="EMBL" id="VIVR01000001">
    <property type="protein sequence ID" value="TWE18335.1"/>
    <property type="molecule type" value="Genomic_DNA"/>
</dbReference>
<comment type="caution">
    <text evidence="1">The sequence shown here is derived from an EMBL/GenBank/DDBJ whole genome shotgun (WGS) entry which is preliminary data.</text>
</comment>
<accession>A0A561ERU9</accession>
<keyword evidence="2" id="KW-1185">Reference proteome</keyword>
<dbReference type="RefSeq" id="WP_145791568.1">
    <property type="nucleotide sequence ID" value="NZ_VIVR01000001.1"/>
</dbReference>
<protein>
    <submittedName>
        <fullName evidence="1">Uncharacterized protein</fullName>
    </submittedName>
</protein>
<evidence type="ECO:0000313" key="1">
    <source>
        <dbReference type="EMBL" id="TWE18335.1"/>
    </source>
</evidence>
<dbReference type="Proteomes" id="UP000318416">
    <property type="component" value="Unassembled WGS sequence"/>
</dbReference>
<reference evidence="1 2" key="1">
    <citation type="submission" date="2019-06" db="EMBL/GenBank/DDBJ databases">
        <title>Sequencing the genomes of 1000 actinobacteria strains.</title>
        <authorList>
            <person name="Klenk H.-P."/>
        </authorList>
    </citation>
    <scope>NUCLEOTIDE SEQUENCE [LARGE SCALE GENOMIC DNA]</scope>
    <source>
        <strain evidence="1 2">DSM 41649</strain>
    </source>
</reference>
<name>A0A561ERU9_9ACTN</name>
<dbReference type="OrthoDB" id="4332590at2"/>
<organism evidence="1 2">
    <name type="scientific">Kitasatospora atroaurantiaca</name>
    <dbReference type="NCBI Taxonomy" id="285545"/>
    <lineage>
        <taxon>Bacteria</taxon>
        <taxon>Bacillati</taxon>
        <taxon>Actinomycetota</taxon>
        <taxon>Actinomycetes</taxon>
        <taxon>Kitasatosporales</taxon>
        <taxon>Streptomycetaceae</taxon>
        <taxon>Kitasatospora</taxon>
    </lineage>
</organism>
<dbReference type="AlphaFoldDB" id="A0A561ERU9"/>